<protein>
    <submittedName>
        <fullName evidence="6">LacI family transcriptional regulator</fullName>
    </submittedName>
</protein>
<reference evidence="6 7" key="1">
    <citation type="submission" date="2019-02" db="EMBL/GenBank/DDBJ databases">
        <authorList>
            <person name="Sun L."/>
            <person name="Pan D."/>
            <person name="Wu X."/>
        </authorList>
    </citation>
    <scope>NUCLEOTIDE SEQUENCE [LARGE SCALE GENOMIC DNA]</scope>
    <source>
        <strain evidence="6 7">JW-1</strain>
    </source>
</reference>
<dbReference type="SMART" id="SM00354">
    <property type="entry name" value="HTH_LACI"/>
    <property type="match status" value="1"/>
</dbReference>
<dbReference type="AlphaFoldDB" id="A0A4P6KCY9"/>
<organism evidence="6 7">
    <name type="scientific">Leucobacter triazinivorans</name>
    <dbReference type="NCBI Taxonomy" id="1784719"/>
    <lineage>
        <taxon>Bacteria</taxon>
        <taxon>Bacillati</taxon>
        <taxon>Actinomycetota</taxon>
        <taxon>Actinomycetes</taxon>
        <taxon>Micrococcales</taxon>
        <taxon>Microbacteriaceae</taxon>
        <taxon>Leucobacter</taxon>
    </lineage>
</organism>
<keyword evidence="2" id="KW-0805">Transcription regulation</keyword>
<evidence type="ECO:0000313" key="7">
    <source>
        <dbReference type="Proteomes" id="UP000289260"/>
    </source>
</evidence>
<keyword evidence="4" id="KW-0804">Transcription</keyword>
<dbReference type="Gene3D" id="1.10.260.40">
    <property type="entry name" value="lambda repressor-like DNA-binding domains"/>
    <property type="match status" value="1"/>
</dbReference>
<dbReference type="InterPro" id="IPR000843">
    <property type="entry name" value="HTH_LacI"/>
</dbReference>
<dbReference type="GO" id="GO:0003700">
    <property type="term" value="F:DNA-binding transcription factor activity"/>
    <property type="evidence" value="ECO:0007669"/>
    <property type="project" value="TreeGrafter"/>
</dbReference>
<keyword evidence="7" id="KW-1185">Reference proteome</keyword>
<dbReference type="EMBL" id="CP035806">
    <property type="protein sequence ID" value="QBE48062.1"/>
    <property type="molecule type" value="Genomic_DNA"/>
</dbReference>
<dbReference type="PROSITE" id="PS50932">
    <property type="entry name" value="HTH_LACI_2"/>
    <property type="match status" value="1"/>
</dbReference>
<keyword evidence="3" id="KW-0238">DNA-binding</keyword>
<evidence type="ECO:0000259" key="5">
    <source>
        <dbReference type="PROSITE" id="PS50932"/>
    </source>
</evidence>
<proteinExistence type="predicted"/>
<dbReference type="KEGG" id="ltr:EVS81_03820"/>
<keyword evidence="1" id="KW-0678">Repressor</keyword>
<dbReference type="CDD" id="cd01392">
    <property type="entry name" value="HTH_LacI"/>
    <property type="match status" value="1"/>
</dbReference>
<dbReference type="Gene3D" id="3.40.50.2300">
    <property type="match status" value="1"/>
</dbReference>
<feature type="domain" description="HTH lacI-type" evidence="5">
    <location>
        <begin position="6"/>
        <end position="60"/>
    </location>
</feature>
<dbReference type="SUPFAM" id="SSF53822">
    <property type="entry name" value="Periplasmic binding protein-like I"/>
    <property type="match status" value="1"/>
</dbReference>
<accession>A0A4P6KCY9</accession>
<evidence type="ECO:0000256" key="1">
    <source>
        <dbReference type="ARBA" id="ARBA00022491"/>
    </source>
</evidence>
<dbReference type="RefSeq" id="WP_130109211.1">
    <property type="nucleotide sequence ID" value="NZ_CP035806.1"/>
</dbReference>
<sequence>MSPRSVTIVDIARELGISKTTVSSALHGSGRVSETTRTLVAETAERLGYVSNRAAQRLRGSRSQSIGLHLFPNSQGRRFYMQFVFGAMEHSSEMSLDLTLLTENHRNPRPRSLWADGMLVLDPAPNDPFIEQAAKTGIPVVAVGALSPEQRALVRGQYSGGQDEFTPIVLDRLRAAGVSRPAIITLREEFEPLWAAEAREIYMDWARREGIPPLVLPTGFWPSENEIERILDALDDEGDIDGALVVQQGIAGPLAKRYRARHGRELWVATLASDPATEQGLERVMAVDLNAQTFGRNAARFLTGLIDRDDGDFEWRVNRDVALLVPGRDPEYLLAPPLEKHQTSDR</sequence>
<evidence type="ECO:0000256" key="4">
    <source>
        <dbReference type="ARBA" id="ARBA00023163"/>
    </source>
</evidence>
<dbReference type="SUPFAM" id="SSF47413">
    <property type="entry name" value="lambda repressor-like DNA-binding domains"/>
    <property type="match status" value="1"/>
</dbReference>
<evidence type="ECO:0000256" key="2">
    <source>
        <dbReference type="ARBA" id="ARBA00023015"/>
    </source>
</evidence>
<dbReference type="Pfam" id="PF00356">
    <property type="entry name" value="LacI"/>
    <property type="match status" value="1"/>
</dbReference>
<dbReference type="GO" id="GO:0000976">
    <property type="term" value="F:transcription cis-regulatory region binding"/>
    <property type="evidence" value="ECO:0007669"/>
    <property type="project" value="TreeGrafter"/>
</dbReference>
<dbReference type="InterPro" id="IPR028082">
    <property type="entry name" value="Peripla_BP_I"/>
</dbReference>
<evidence type="ECO:0000313" key="6">
    <source>
        <dbReference type="EMBL" id="QBE48062.1"/>
    </source>
</evidence>
<dbReference type="PANTHER" id="PTHR30146">
    <property type="entry name" value="LACI-RELATED TRANSCRIPTIONAL REPRESSOR"/>
    <property type="match status" value="1"/>
</dbReference>
<gene>
    <name evidence="6" type="ORF">EVS81_03820</name>
</gene>
<evidence type="ECO:0000256" key="3">
    <source>
        <dbReference type="ARBA" id="ARBA00023125"/>
    </source>
</evidence>
<dbReference type="InterPro" id="IPR010982">
    <property type="entry name" value="Lambda_DNA-bd_dom_sf"/>
</dbReference>
<dbReference type="PANTHER" id="PTHR30146:SF148">
    <property type="entry name" value="HTH-TYPE TRANSCRIPTIONAL REPRESSOR PURR-RELATED"/>
    <property type="match status" value="1"/>
</dbReference>
<dbReference type="OrthoDB" id="252678at2"/>
<name>A0A4P6KCY9_9MICO</name>
<dbReference type="Proteomes" id="UP000289260">
    <property type="component" value="Chromosome"/>
</dbReference>